<dbReference type="RefSeq" id="WP_191594772.1">
    <property type="nucleotide sequence ID" value="NZ_JACYFC010000003.1"/>
</dbReference>
<keyword evidence="2" id="KW-1185">Reference proteome</keyword>
<evidence type="ECO:0000313" key="2">
    <source>
        <dbReference type="Proteomes" id="UP000604161"/>
    </source>
</evidence>
<organism evidence="1 2">
    <name type="scientific">Marinomonas colpomeniae</name>
    <dbReference type="NCBI Taxonomy" id="2774408"/>
    <lineage>
        <taxon>Bacteria</taxon>
        <taxon>Pseudomonadati</taxon>
        <taxon>Pseudomonadota</taxon>
        <taxon>Gammaproteobacteria</taxon>
        <taxon>Oceanospirillales</taxon>
        <taxon>Oceanospirillaceae</taxon>
        <taxon>Marinomonas</taxon>
    </lineage>
</organism>
<evidence type="ECO:0000313" key="1">
    <source>
        <dbReference type="EMBL" id="MBD5771387.1"/>
    </source>
</evidence>
<proteinExistence type="predicted"/>
<sequence length="217" mass="24577">MWPFNKKKKKDLIPPLEEQFPWLPVGEGNPFDAPLMDIRNFTLNATSTTSDQSIADNYSRSRQSKGEEFVGSVPECSISIPCDINYPHNGEELAGVVFKSPGMEVKWDIYAYGEWFYFVRSWTSDLIYKVRYQNANSTLSLKEIYTTEELASDAEQVVHSLMLTHALGRVWPFNVPEHIDPTEGKSIAIYMFSNFGSKATLVTSGDTTKIQLVTKNT</sequence>
<dbReference type="Proteomes" id="UP000604161">
    <property type="component" value="Unassembled WGS sequence"/>
</dbReference>
<reference evidence="1 2" key="1">
    <citation type="submission" date="2020-09" db="EMBL/GenBank/DDBJ databases">
        <title>Marinomonas sp. nov., isolated from the cysticercosis algae of Qingdao, China.</title>
        <authorList>
            <person name="Sun X."/>
        </authorList>
    </citation>
    <scope>NUCLEOTIDE SEQUENCE [LARGE SCALE GENOMIC DNA]</scope>
    <source>
        <strain evidence="1 2">SM2066</strain>
    </source>
</reference>
<accession>A0ABR8NZB5</accession>
<name>A0ABR8NZB5_9GAMM</name>
<protein>
    <submittedName>
        <fullName evidence="1">Uncharacterized protein</fullName>
    </submittedName>
</protein>
<gene>
    <name evidence="1" type="ORF">IF202_10030</name>
</gene>
<comment type="caution">
    <text evidence="1">The sequence shown here is derived from an EMBL/GenBank/DDBJ whole genome shotgun (WGS) entry which is preliminary data.</text>
</comment>
<dbReference type="EMBL" id="JACYFC010000003">
    <property type="protein sequence ID" value="MBD5771387.1"/>
    <property type="molecule type" value="Genomic_DNA"/>
</dbReference>